<proteinExistence type="predicted"/>
<dbReference type="RefSeq" id="WP_213382115.1">
    <property type="nucleotide sequence ID" value="NZ_AP024564.1"/>
</dbReference>
<dbReference type="EMBL" id="AP024564">
    <property type="protein sequence ID" value="BCU08322.1"/>
    <property type="molecule type" value="Genomic_DNA"/>
</dbReference>
<evidence type="ECO:0008006" key="3">
    <source>
        <dbReference type="Google" id="ProtNLM"/>
    </source>
</evidence>
<organism evidence="1 2">
    <name type="scientific">Allochromatium tepidum</name>
    <dbReference type="NCBI Taxonomy" id="553982"/>
    <lineage>
        <taxon>Bacteria</taxon>
        <taxon>Pseudomonadati</taxon>
        <taxon>Pseudomonadota</taxon>
        <taxon>Gammaproteobacteria</taxon>
        <taxon>Chromatiales</taxon>
        <taxon>Chromatiaceae</taxon>
        <taxon>Allochromatium</taxon>
    </lineage>
</organism>
<dbReference type="InterPro" id="IPR001387">
    <property type="entry name" value="Cro/C1-type_HTH"/>
</dbReference>
<dbReference type="InterPro" id="IPR010982">
    <property type="entry name" value="Lambda_DNA-bd_dom_sf"/>
</dbReference>
<accession>A0ABN6GEL5</accession>
<dbReference type="Proteomes" id="UP000680679">
    <property type="component" value="Plasmid pAt1"/>
</dbReference>
<dbReference type="SUPFAM" id="SSF47413">
    <property type="entry name" value="lambda repressor-like DNA-binding domains"/>
    <property type="match status" value="1"/>
</dbReference>
<evidence type="ECO:0000313" key="1">
    <source>
        <dbReference type="EMBL" id="BCU08322.1"/>
    </source>
</evidence>
<evidence type="ECO:0000313" key="2">
    <source>
        <dbReference type="Proteomes" id="UP000680679"/>
    </source>
</evidence>
<keyword evidence="1" id="KW-0614">Plasmid</keyword>
<geneLocation type="plasmid" evidence="1 2">
    <name>pAt1</name>
</geneLocation>
<reference evidence="1 2" key="1">
    <citation type="submission" date="2021-04" db="EMBL/GenBank/DDBJ databases">
        <title>Complete genome sequencing of Allochromatium tepidum strain NZ.</title>
        <authorList>
            <person name="Tsukatani Y."/>
            <person name="Mori H."/>
        </authorList>
    </citation>
    <scope>NUCLEOTIDE SEQUENCE [LARGE SCALE GENOMIC DNA]</scope>
    <source>
        <strain evidence="1 2">NZ</strain>
        <plasmid evidence="1 2">pAt1</plasmid>
    </source>
</reference>
<name>A0ABN6GEL5_9GAMM</name>
<dbReference type="CDD" id="cd00093">
    <property type="entry name" value="HTH_XRE"/>
    <property type="match status" value="1"/>
</dbReference>
<keyword evidence="2" id="KW-1185">Reference proteome</keyword>
<protein>
    <recommendedName>
        <fullName evidence="3">RNA polymerase sigma-70 region 2 domain-containing protein</fullName>
    </recommendedName>
</protein>
<sequence length="313" mass="35979">MCRENDIMRDWIDGKIDSNQALLKLAPLLQRLSLWAARKYNVPGHAEDIEQELALALLDKAAKKWNPVLSISSYMTGWAWRIASSISQSKMREENLDEIYSKTESDILCDPTLEAINAIQDDQSIYAMIDREFLRRVPDGFSIDGLERALSEFPDPDRKPTSDRIKKTRRLTPNKYLLKIRNAVGMTRADIAASMGISLGRYAGYESGKIQSVPEDIYERANMVYSNMGHRTRLTDEIADLPMSEIIQKWCRMLNCSETKTAEHLGISKRTLRRWIEDDYKPRHSIVLRHHIKVESLSLQLTRPEGRSLKELG</sequence>
<gene>
    <name evidence="1" type="ORF">Atep_29990</name>
</gene>